<feature type="domain" description="SRCR" evidence="1">
    <location>
        <begin position="13"/>
        <end position="156"/>
    </location>
</feature>
<evidence type="ECO:0000259" key="1">
    <source>
        <dbReference type="PROSITE" id="PS50287"/>
    </source>
</evidence>
<reference evidence="2 3" key="1">
    <citation type="journal article" date="2017" name="Mol. Biol. Evol.">
        <title>The 4-celled Tetrabaena socialis nuclear genome reveals the essential components for genetic control of cell number at the origin of multicellularity in the volvocine lineage.</title>
        <authorList>
            <person name="Featherston J."/>
            <person name="Arakaki Y."/>
            <person name="Hanschen E.R."/>
            <person name="Ferris P.J."/>
            <person name="Michod R.E."/>
            <person name="Olson B.J.S.C."/>
            <person name="Nozaki H."/>
            <person name="Durand P.M."/>
        </authorList>
    </citation>
    <scope>NUCLEOTIDE SEQUENCE [LARGE SCALE GENOMIC DNA]</scope>
    <source>
        <strain evidence="2 3">NIES-571</strain>
    </source>
</reference>
<dbReference type="PROSITE" id="PS50287">
    <property type="entry name" value="SRCR_2"/>
    <property type="match status" value="1"/>
</dbReference>
<dbReference type="AlphaFoldDB" id="A0A2J8AE31"/>
<dbReference type="InterPro" id="IPR001190">
    <property type="entry name" value="SRCR"/>
</dbReference>
<dbReference type="OrthoDB" id="535306at2759"/>
<dbReference type="EMBL" id="PGGS01000047">
    <property type="protein sequence ID" value="PNH10773.1"/>
    <property type="molecule type" value="Genomic_DNA"/>
</dbReference>
<dbReference type="Proteomes" id="UP000236333">
    <property type="component" value="Unassembled WGS sequence"/>
</dbReference>
<accession>A0A2J8AE31</accession>
<name>A0A2J8AE31_9CHLO</name>
<gene>
    <name evidence="2" type="ORF">TSOC_002458</name>
</gene>
<protein>
    <recommendedName>
        <fullName evidence="1">SRCR domain-containing protein</fullName>
    </recommendedName>
</protein>
<comment type="caution">
    <text evidence="2">The sequence shown here is derived from an EMBL/GenBank/DDBJ whole genome shotgun (WGS) entry which is preliminary data.</text>
</comment>
<sequence length="304" mass="33125">MTAWAGLGPKNGVRLVGGSGPRGRLEVSSVDGWLTDYEDGVLAWRPVCDSGFFDDSMAQAGLVMCELLRYGFGRKHYTTAVAFRELNDTASWSDNPIDYIYCSAPEDDSSLPGIRHRNLLSPLRGTIRTPPNSPYTCSFHKGDCAYTGPMVGIECSGPPTFQNDIQQFGSFFDRQVNLCEGSEDRECPFLARGELLVWAPICAPPDPDLAAMVADLACKQLVDWPYTTLDLVIGEAGTPFRIPAEPEAGAPEGAFRPSSYTAWATVIGGDAVGKMAVQQLDLQVRTSPCEDGRMLSFQCRNFDN</sequence>
<organism evidence="2 3">
    <name type="scientific">Tetrabaena socialis</name>
    <dbReference type="NCBI Taxonomy" id="47790"/>
    <lineage>
        <taxon>Eukaryota</taxon>
        <taxon>Viridiplantae</taxon>
        <taxon>Chlorophyta</taxon>
        <taxon>core chlorophytes</taxon>
        <taxon>Chlorophyceae</taxon>
        <taxon>CS clade</taxon>
        <taxon>Chlamydomonadales</taxon>
        <taxon>Tetrabaenaceae</taxon>
        <taxon>Tetrabaena</taxon>
    </lineage>
</organism>
<proteinExistence type="predicted"/>
<dbReference type="GO" id="GO:0016020">
    <property type="term" value="C:membrane"/>
    <property type="evidence" value="ECO:0007669"/>
    <property type="project" value="InterPro"/>
</dbReference>
<keyword evidence="3" id="KW-1185">Reference proteome</keyword>
<evidence type="ECO:0000313" key="3">
    <source>
        <dbReference type="Proteomes" id="UP000236333"/>
    </source>
</evidence>
<evidence type="ECO:0000313" key="2">
    <source>
        <dbReference type="EMBL" id="PNH10773.1"/>
    </source>
</evidence>